<dbReference type="Gene3D" id="3.30.470.20">
    <property type="entry name" value="ATP-grasp fold, B domain"/>
    <property type="match status" value="2"/>
</dbReference>
<feature type="domain" description="Pyruvate phosphate dikinase AMP/ATP-binding" evidence="3">
    <location>
        <begin position="58"/>
        <end position="187"/>
    </location>
</feature>
<dbReference type="InterPro" id="IPR008279">
    <property type="entry name" value="PEP-util_enz_mobile_dom"/>
</dbReference>
<evidence type="ECO:0000256" key="1">
    <source>
        <dbReference type="SAM" id="MobiDB-lite"/>
    </source>
</evidence>
<dbReference type="Pfam" id="PF01326">
    <property type="entry name" value="PPDK_N"/>
    <property type="match status" value="2"/>
</dbReference>
<keyword evidence="5" id="KW-1185">Reference proteome</keyword>
<dbReference type="InterPro" id="IPR051549">
    <property type="entry name" value="PEP_Utilizing_Enz"/>
</dbReference>
<feature type="region of interest" description="Disordered" evidence="1">
    <location>
        <begin position="565"/>
        <end position="591"/>
    </location>
</feature>
<dbReference type="InterPro" id="IPR002192">
    <property type="entry name" value="PPDK_AMP/ATP-bd"/>
</dbReference>
<comment type="caution">
    <text evidence="4">The sequence shown here is derived from an EMBL/GenBank/DDBJ whole genome shotgun (WGS) entry which is preliminary data.</text>
</comment>
<dbReference type="EMBL" id="QTTT01000001">
    <property type="protein sequence ID" value="REE97621.1"/>
    <property type="molecule type" value="Genomic_DNA"/>
</dbReference>
<feature type="domain" description="PEP-utilising enzyme mobile" evidence="2">
    <location>
        <begin position="592"/>
        <end position="661"/>
    </location>
</feature>
<dbReference type="PANTHER" id="PTHR43615:SF1">
    <property type="entry name" value="PPDK_N DOMAIN-CONTAINING PROTEIN"/>
    <property type="match status" value="1"/>
</dbReference>
<dbReference type="SUPFAM" id="SSF56059">
    <property type="entry name" value="Glutathione synthetase ATP-binding domain-like"/>
    <property type="match status" value="1"/>
</dbReference>
<evidence type="ECO:0000313" key="5">
    <source>
        <dbReference type="Proteomes" id="UP000256661"/>
    </source>
</evidence>
<dbReference type="InterPro" id="IPR013815">
    <property type="entry name" value="ATP_grasp_subdomain_1"/>
</dbReference>
<dbReference type="AlphaFoldDB" id="A0A3D9T1C1"/>
<dbReference type="Proteomes" id="UP000256661">
    <property type="component" value="Unassembled WGS sequence"/>
</dbReference>
<protein>
    <submittedName>
        <fullName evidence="4">Pyruvate,water dikinase</fullName>
    </submittedName>
</protein>
<keyword evidence="4" id="KW-0808">Transferase</keyword>
<gene>
    <name evidence="4" type="ORF">DFJ69_3094</name>
</gene>
<accession>A0A3D9T1C1</accession>
<dbReference type="GO" id="GO:0005524">
    <property type="term" value="F:ATP binding"/>
    <property type="evidence" value="ECO:0007669"/>
    <property type="project" value="InterPro"/>
</dbReference>
<proteinExistence type="predicted"/>
<dbReference type="PANTHER" id="PTHR43615">
    <property type="entry name" value="PHOSPHOENOLPYRUVATE SYNTHASE-RELATED"/>
    <property type="match status" value="1"/>
</dbReference>
<dbReference type="Gene3D" id="3.30.1490.20">
    <property type="entry name" value="ATP-grasp fold, A domain"/>
    <property type="match status" value="2"/>
</dbReference>
<dbReference type="SUPFAM" id="SSF52009">
    <property type="entry name" value="Phosphohistidine domain"/>
    <property type="match status" value="1"/>
</dbReference>
<feature type="domain" description="Pyruvate phosphate dikinase AMP/ATP-binding" evidence="3">
    <location>
        <begin position="195"/>
        <end position="243"/>
    </location>
</feature>
<reference evidence="4 5" key="1">
    <citation type="submission" date="2018-08" db="EMBL/GenBank/DDBJ databases">
        <title>Sequencing the genomes of 1000 actinobacteria strains.</title>
        <authorList>
            <person name="Klenk H.-P."/>
        </authorList>
    </citation>
    <scope>NUCLEOTIDE SEQUENCE [LARGE SCALE GENOMIC DNA]</scope>
    <source>
        <strain evidence="4 5">DSM 43927</strain>
    </source>
</reference>
<dbReference type="Pfam" id="PF00391">
    <property type="entry name" value="PEP-utilizers"/>
    <property type="match status" value="1"/>
</dbReference>
<keyword evidence="4" id="KW-0418">Kinase</keyword>
<dbReference type="RefSeq" id="WP_211328628.1">
    <property type="nucleotide sequence ID" value="NZ_QTTT01000001.1"/>
</dbReference>
<dbReference type="GO" id="GO:0016301">
    <property type="term" value="F:kinase activity"/>
    <property type="evidence" value="ECO:0007669"/>
    <property type="project" value="UniProtKB-KW"/>
</dbReference>
<feature type="region of interest" description="Disordered" evidence="1">
    <location>
        <begin position="656"/>
        <end position="680"/>
    </location>
</feature>
<keyword evidence="4" id="KW-0670">Pyruvate</keyword>
<sequence>MQHRELSILRLDHSMAADPELTGAKAANLARAAGHGLPVLPGFVIPIPVTGDLDTDLSLKRELRAAWSTLSDDGNRTLVVRSSSTAEDGAASSMAGRFVSVLGVRDRTSFRAAVSDVLESAHGPGTMAVLVQPQLDAVAGGVMFGADPVDGRTDRVVVSAVSGGPHTLVGGEADGTRYVLTGRGRLVEEESPDGPLSRPRLRALARLAARAAAVFGGPQDVEFAFDADGTLWLLQSRPVTALAPSSPRGATLLGPGPVAETLPDALSPLEEDLWLVPLDHGVSEALATVGAVSRRTLRRSPTVRSVGGRAAADLRRLGAAPGRPSRLRLRLLNPLPPMRRLSVAWQVGRLRVELPALAAETAAAVDTDLAAVPPLAELTDADLVAALHWSRSTLAALHGLEALAGSLLNEEAQVTTAQLALIALHRDRERGWEDPRIRSEDPVVLALAPPAIDAPAPLPAVTSDGAPAVGRSRGGLPPRELLRLRIRWVQELSARVAWAAGQRLHKRGALARPEVVRALHLSELEAVLEGGSLPADVEHRPAPPHTPPLPAAFRLAGDRIVAEAAPSGDGARAAGGGRATGPVHSGDGDPAPGSILVVGTLAPSLAVHLPKVAGLVAETGSPLSHLAILARELGVPTVVAARGALDRFPPGTRLFVDGDTGRVEPLPPTSRSRSGEESVA</sequence>
<name>A0A3D9T1C1_9ACTN</name>
<evidence type="ECO:0000313" key="4">
    <source>
        <dbReference type="EMBL" id="REE97621.1"/>
    </source>
</evidence>
<dbReference type="InterPro" id="IPR036637">
    <property type="entry name" value="Phosphohistidine_dom_sf"/>
</dbReference>
<dbReference type="Gene3D" id="3.50.30.10">
    <property type="entry name" value="Phosphohistidine domain"/>
    <property type="match status" value="1"/>
</dbReference>
<organism evidence="4 5">
    <name type="scientific">Thermomonospora umbrina</name>
    <dbReference type="NCBI Taxonomy" id="111806"/>
    <lineage>
        <taxon>Bacteria</taxon>
        <taxon>Bacillati</taxon>
        <taxon>Actinomycetota</taxon>
        <taxon>Actinomycetes</taxon>
        <taxon>Streptosporangiales</taxon>
        <taxon>Thermomonosporaceae</taxon>
        <taxon>Thermomonospora</taxon>
    </lineage>
</organism>
<evidence type="ECO:0000259" key="3">
    <source>
        <dbReference type="Pfam" id="PF01326"/>
    </source>
</evidence>
<evidence type="ECO:0000259" key="2">
    <source>
        <dbReference type="Pfam" id="PF00391"/>
    </source>
</evidence>